<evidence type="ECO:0000256" key="5">
    <source>
        <dbReference type="ARBA" id="ARBA00022691"/>
    </source>
</evidence>
<dbReference type="GO" id="GO:0005840">
    <property type="term" value="C:ribosome"/>
    <property type="evidence" value="ECO:0007669"/>
    <property type="project" value="UniProtKB-KW"/>
</dbReference>
<dbReference type="PANTHER" id="PTHR43648">
    <property type="entry name" value="ELECTRON TRANSFER FLAVOPROTEIN BETA SUBUNIT LYSINE METHYLTRANSFERASE"/>
    <property type="match status" value="1"/>
</dbReference>
<dbReference type="Gene3D" id="3.40.50.150">
    <property type="entry name" value="Vaccinia Virus protein VP39"/>
    <property type="match status" value="1"/>
</dbReference>
<keyword evidence="7" id="KW-0689">Ribosomal protein</keyword>
<dbReference type="GO" id="GO:0016279">
    <property type="term" value="F:protein-lysine N-methyltransferase activity"/>
    <property type="evidence" value="ECO:0007669"/>
    <property type="project" value="RHEA"/>
</dbReference>
<comment type="subcellular location">
    <subcellularLocation>
        <location evidence="6">Cytoplasm</location>
    </subcellularLocation>
</comment>
<evidence type="ECO:0000256" key="4">
    <source>
        <dbReference type="ARBA" id="ARBA00022679"/>
    </source>
</evidence>
<organism evidence="7 8">
    <name type="scientific">Pseudolabrys taiwanensis</name>
    <dbReference type="NCBI Taxonomy" id="331696"/>
    <lineage>
        <taxon>Bacteria</taxon>
        <taxon>Pseudomonadati</taxon>
        <taxon>Pseudomonadota</taxon>
        <taxon>Alphaproteobacteria</taxon>
        <taxon>Hyphomicrobiales</taxon>
        <taxon>Xanthobacteraceae</taxon>
        <taxon>Pseudolabrys</taxon>
    </lineage>
</organism>
<evidence type="ECO:0000256" key="1">
    <source>
        <dbReference type="ARBA" id="ARBA00009741"/>
    </source>
</evidence>
<proteinExistence type="inferred from homology"/>
<dbReference type="OrthoDB" id="9785995at2"/>
<keyword evidence="5 6" id="KW-0949">S-adenosyl-L-methionine</keyword>
<dbReference type="RefSeq" id="WP_115693948.1">
    <property type="nucleotide sequence ID" value="NZ_CP031417.1"/>
</dbReference>
<evidence type="ECO:0000313" key="7">
    <source>
        <dbReference type="EMBL" id="AXK83569.1"/>
    </source>
</evidence>
<evidence type="ECO:0000256" key="2">
    <source>
        <dbReference type="ARBA" id="ARBA00022490"/>
    </source>
</evidence>
<comment type="similarity">
    <text evidence="1 6">Belongs to the methyltransferase superfamily. PrmA family.</text>
</comment>
<keyword evidence="3 6" id="KW-0489">Methyltransferase</keyword>
<sequence length="294" mass="30998">MDNPTTVARLSCDEATARRVAAFLGESLDAEDTACAAFEDDSGQWHVAIHFRFPPDEAALRDLVRLAAGDKAATALTLEPIAATDWVAQSLEGLKPVPAGRFLVHGAHDRKRVPSHALGIEIEAALAFGTGHHGTTRGCLLALDDLAHRRRFRRVLDVGTGSGILAFAAAKALRAPVVASDIDPLAVAVARDNARLNHVAPLITFVTAAGVGRRALTAPGPYDLIFANILLGPLVRMARPLARLAAPGARVVLSGLLPGHANAALAAYRAQGLVLEKRFPLDGWMTLVLRRAGG</sequence>
<dbReference type="GO" id="GO:0032259">
    <property type="term" value="P:methylation"/>
    <property type="evidence" value="ECO:0007669"/>
    <property type="project" value="UniProtKB-KW"/>
</dbReference>
<comment type="function">
    <text evidence="6">Methylates ribosomal protein L11.</text>
</comment>
<keyword evidence="2 6" id="KW-0963">Cytoplasm</keyword>
<comment type="catalytic activity">
    <reaction evidence="6">
        <text>L-lysyl-[protein] + 3 S-adenosyl-L-methionine = N(6),N(6),N(6)-trimethyl-L-lysyl-[protein] + 3 S-adenosyl-L-homocysteine + 3 H(+)</text>
        <dbReference type="Rhea" id="RHEA:54192"/>
        <dbReference type="Rhea" id="RHEA-COMP:9752"/>
        <dbReference type="Rhea" id="RHEA-COMP:13826"/>
        <dbReference type="ChEBI" id="CHEBI:15378"/>
        <dbReference type="ChEBI" id="CHEBI:29969"/>
        <dbReference type="ChEBI" id="CHEBI:57856"/>
        <dbReference type="ChEBI" id="CHEBI:59789"/>
        <dbReference type="ChEBI" id="CHEBI:61961"/>
    </reaction>
</comment>
<dbReference type="EC" id="2.1.1.-" evidence="6"/>
<feature type="binding site" evidence="6">
    <location>
        <position position="228"/>
    </location>
    <ligand>
        <name>S-adenosyl-L-methionine</name>
        <dbReference type="ChEBI" id="CHEBI:59789"/>
    </ligand>
</feature>
<evidence type="ECO:0000256" key="6">
    <source>
        <dbReference type="HAMAP-Rule" id="MF_00735"/>
    </source>
</evidence>
<reference evidence="7 8" key="1">
    <citation type="submission" date="2018-07" db="EMBL/GenBank/DDBJ databases">
        <authorList>
            <person name="Quirk P.G."/>
            <person name="Krulwich T.A."/>
        </authorList>
    </citation>
    <scope>NUCLEOTIDE SEQUENCE [LARGE SCALE GENOMIC DNA]</scope>
    <source>
        <strain evidence="7 8">CC-BB4</strain>
    </source>
</reference>
<keyword evidence="7" id="KW-0687">Ribonucleoprotein</keyword>
<protein>
    <recommendedName>
        <fullName evidence="6">Ribosomal protein L11 methyltransferase</fullName>
        <shortName evidence="6">L11 Mtase</shortName>
        <ecNumber evidence="6">2.1.1.-</ecNumber>
    </recommendedName>
</protein>
<dbReference type="HAMAP" id="MF_00735">
    <property type="entry name" value="Methyltr_PrmA"/>
    <property type="match status" value="1"/>
</dbReference>
<dbReference type="PANTHER" id="PTHR43648:SF1">
    <property type="entry name" value="ELECTRON TRANSFER FLAVOPROTEIN BETA SUBUNIT LYSINE METHYLTRANSFERASE"/>
    <property type="match status" value="1"/>
</dbReference>
<feature type="binding site" evidence="6">
    <location>
        <position position="159"/>
    </location>
    <ligand>
        <name>S-adenosyl-L-methionine</name>
        <dbReference type="ChEBI" id="CHEBI:59789"/>
    </ligand>
</feature>
<dbReference type="InterPro" id="IPR029063">
    <property type="entry name" value="SAM-dependent_MTases_sf"/>
</dbReference>
<evidence type="ECO:0000256" key="3">
    <source>
        <dbReference type="ARBA" id="ARBA00022603"/>
    </source>
</evidence>
<gene>
    <name evidence="6" type="primary">prmA</name>
    <name evidence="7" type="ORF">DW352_25410</name>
</gene>
<keyword evidence="4 6" id="KW-0808">Transferase</keyword>
<evidence type="ECO:0000313" key="8">
    <source>
        <dbReference type="Proteomes" id="UP000254889"/>
    </source>
</evidence>
<dbReference type="KEGG" id="ptaw:DW352_25410"/>
<dbReference type="Pfam" id="PF06325">
    <property type="entry name" value="PrmA"/>
    <property type="match status" value="1"/>
</dbReference>
<dbReference type="CDD" id="cd02440">
    <property type="entry name" value="AdoMet_MTases"/>
    <property type="match status" value="1"/>
</dbReference>
<feature type="binding site" evidence="6">
    <location>
        <position position="136"/>
    </location>
    <ligand>
        <name>S-adenosyl-L-methionine</name>
        <dbReference type="ChEBI" id="CHEBI:59789"/>
    </ligand>
</feature>
<dbReference type="GO" id="GO:0005737">
    <property type="term" value="C:cytoplasm"/>
    <property type="evidence" value="ECO:0007669"/>
    <property type="project" value="UniProtKB-SubCell"/>
</dbReference>
<name>A0A346A322_9HYPH</name>
<accession>A0A346A322</accession>
<dbReference type="NCBIfam" id="NF001784">
    <property type="entry name" value="PRK00517.2-1"/>
    <property type="match status" value="1"/>
</dbReference>
<dbReference type="InterPro" id="IPR050078">
    <property type="entry name" value="Ribosomal_L11_MeTrfase_PrmA"/>
</dbReference>
<dbReference type="SUPFAM" id="SSF53335">
    <property type="entry name" value="S-adenosyl-L-methionine-dependent methyltransferases"/>
    <property type="match status" value="1"/>
</dbReference>
<keyword evidence="8" id="KW-1185">Reference proteome</keyword>
<dbReference type="Proteomes" id="UP000254889">
    <property type="component" value="Chromosome"/>
</dbReference>
<dbReference type="EMBL" id="CP031417">
    <property type="protein sequence ID" value="AXK83569.1"/>
    <property type="molecule type" value="Genomic_DNA"/>
</dbReference>
<dbReference type="InterPro" id="IPR004498">
    <property type="entry name" value="Ribosomal_PrmA_MeTrfase"/>
</dbReference>
<dbReference type="AlphaFoldDB" id="A0A346A322"/>
<feature type="binding site" evidence="6">
    <location>
        <position position="181"/>
    </location>
    <ligand>
        <name>S-adenosyl-L-methionine</name>
        <dbReference type="ChEBI" id="CHEBI:59789"/>
    </ligand>
</feature>